<dbReference type="RefSeq" id="WP_152579765.1">
    <property type="nucleotide sequence ID" value="NZ_JALCCS010000007.1"/>
</dbReference>
<name>A0A5N6SA87_9BIFI</name>
<evidence type="ECO:0000313" key="3">
    <source>
        <dbReference type="Proteomes" id="UP000325415"/>
    </source>
</evidence>
<sequence length="323" mass="34452">MVIVVSIVCVVVAALAISIPQLLRLNLNVVQPGPLPRRYQDAYCTATLPKSAVGSVLSPEQAQTAAAIVLIAVRRGLPEQAAEVAITTAMQESKLTNLPYGDRDSVGLFQQRPSQGWGSREQLMDETYATNAFYDALLAVPDWQARPIEDAAQQVQHSGYPDLYARWNDTARSWSAALMGTAPAGATCLLEPAGSTGATDVSGFSAAFSTAFPEFEIARESGTNGSATANSNVNDTTGSEASNENGATKQTFELNPSHANATSNLDQLCWQAATWLVVHARPYGIDSIRLGDTVWTRQSGEWSHGTQQPNNEGKVSTIVVGIK</sequence>
<dbReference type="OrthoDB" id="5171895at2"/>
<accession>A0A5N6SA87</accession>
<gene>
    <name evidence="2" type="ORF">DDE84_00295</name>
</gene>
<evidence type="ECO:0000256" key="1">
    <source>
        <dbReference type="SAM" id="MobiDB-lite"/>
    </source>
</evidence>
<comment type="caution">
    <text evidence="2">The sequence shown here is derived from an EMBL/GenBank/DDBJ whole genome shotgun (WGS) entry which is preliminary data.</text>
</comment>
<keyword evidence="3" id="KW-1185">Reference proteome</keyword>
<protein>
    <submittedName>
        <fullName evidence="2">Cobalt transporter</fullName>
    </submittedName>
</protein>
<dbReference type="GeneID" id="78126143"/>
<proteinExistence type="predicted"/>
<dbReference type="AlphaFoldDB" id="A0A5N6SA87"/>
<organism evidence="2 3">
    <name type="scientific">Bifidobacterium tibiigranuli</name>
    <dbReference type="NCBI Taxonomy" id="2172043"/>
    <lineage>
        <taxon>Bacteria</taxon>
        <taxon>Bacillati</taxon>
        <taxon>Actinomycetota</taxon>
        <taxon>Actinomycetes</taxon>
        <taxon>Bifidobacteriales</taxon>
        <taxon>Bifidobacteriaceae</taxon>
        <taxon>Bifidobacterium</taxon>
    </lineage>
</organism>
<feature type="region of interest" description="Disordered" evidence="1">
    <location>
        <begin position="221"/>
        <end position="246"/>
    </location>
</feature>
<dbReference type="Proteomes" id="UP000325415">
    <property type="component" value="Unassembled WGS sequence"/>
</dbReference>
<dbReference type="EMBL" id="QDAG01000001">
    <property type="protein sequence ID" value="KAE8130071.1"/>
    <property type="molecule type" value="Genomic_DNA"/>
</dbReference>
<evidence type="ECO:0000313" key="2">
    <source>
        <dbReference type="EMBL" id="KAE8130071.1"/>
    </source>
</evidence>
<reference evidence="2 3" key="1">
    <citation type="submission" date="2018-04" db="EMBL/GenBank/DDBJ databases">
        <authorList>
            <person name="Eckel V.P."/>
            <person name="Vogel R.F."/>
        </authorList>
    </citation>
    <scope>NUCLEOTIDE SEQUENCE [LARGE SCALE GENOMIC DNA]</scope>
    <source>
        <strain evidence="3">TMW 2.1764</strain>
    </source>
</reference>